<dbReference type="SUPFAM" id="SSF51161">
    <property type="entry name" value="Trimeric LpxA-like enzymes"/>
    <property type="match status" value="1"/>
</dbReference>
<dbReference type="InterPro" id="IPR011004">
    <property type="entry name" value="Trimer_LpxA-like_sf"/>
</dbReference>
<dbReference type="PANTHER" id="PTHR23416:SF23">
    <property type="entry name" value="ACETYLTRANSFERASE C18B11.09C-RELATED"/>
    <property type="match status" value="1"/>
</dbReference>
<organism evidence="6 7">
    <name type="scientific">Cladosporium halotolerans</name>
    <dbReference type="NCBI Taxonomy" id="1052096"/>
    <lineage>
        <taxon>Eukaryota</taxon>
        <taxon>Fungi</taxon>
        <taxon>Dikarya</taxon>
        <taxon>Ascomycota</taxon>
        <taxon>Pezizomycotina</taxon>
        <taxon>Dothideomycetes</taxon>
        <taxon>Dothideomycetidae</taxon>
        <taxon>Cladosporiales</taxon>
        <taxon>Cladosporiaceae</taxon>
        <taxon>Cladosporium</taxon>
    </lineage>
</organism>
<feature type="region of interest" description="Disordered" evidence="4">
    <location>
        <begin position="301"/>
        <end position="387"/>
    </location>
</feature>
<dbReference type="Pfam" id="PF00172">
    <property type="entry name" value="Zn_clus"/>
    <property type="match status" value="1"/>
</dbReference>
<evidence type="ECO:0000259" key="5">
    <source>
        <dbReference type="PROSITE" id="PS50048"/>
    </source>
</evidence>
<evidence type="ECO:0000313" key="7">
    <source>
        <dbReference type="Proteomes" id="UP000803884"/>
    </source>
</evidence>
<dbReference type="PANTHER" id="PTHR23416">
    <property type="entry name" value="SIALIC ACID SYNTHASE-RELATED"/>
    <property type="match status" value="1"/>
</dbReference>
<evidence type="ECO:0000256" key="4">
    <source>
        <dbReference type="SAM" id="MobiDB-lite"/>
    </source>
</evidence>
<feature type="domain" description="Zn(2)-C6 fungal-type" evidence="5">
    <location>
        <begin position="262"/>
        <end position="290"/>
    </location>
</feature>
<evidence type="ECO:0000256" key="2">
    <source>
        <dbReference type="ARBA" id="ARBA00022679"/>
    </source>
</evidence>
<dbReference type="SUPFAM" id="SSF57701">
    <property type="entry name" value="Zn2/Cys6 DNA-binding domain"/>
    <property type="match status" value="1"/>
</dbReference>
<dbReference type="SMART" id="SM00066">
    <property type="entry name" value="GAL4"/>
    <property type="match status" value="1"/>
</dbReference>
<dbReference type="Pfam" id="PF12464">
    <property type="entry name" value="Mac"/>
    <property type="match status" value="1"/>
</dbReference>
<comment type="caution">
    <text evidence="6">The sequence shown here is derived from an EMBL/GenBank/DDBJ whole genome shotgun (WGS) entry which is preliminary data.</text>
</comment>
<dbReference type="GO" id="GO:0000981">
    <property type="term" value="F:DNA-binding transcription factor activity, RNA polymerase II-specific"/>
    <property type="evidence" value="ECO:0007669"/>
    <property type="project" value="InterPro"/>
</dbReference>
<evidence type="ECO:0000256" key="1">
    <source>
        <dbReference type="ARBA" id="ARBA00007274"/>
    </source>
</evidence>
<dbReference type="CDD" id="cd00067">
    <property type="entry name" value="GAL4"/>
    <property type="match status" value="1"/>
</dbReference>
<gene>
    <name evidence="6" type="ORF">WHR41_04635</name>
</gene>
<feature type="region of interest" description="Disordered" evidence="4">
    <location>
        <begin position="1"/>
        <end position="20"/>
    </location>
</feature>
<feature type="region of interest" description="Disordered" evidence="4">
    <location>
        <begin position="40"/>
        <end position="255"/>
    </location>
</feature>
<feature type="compositionally biased region" description="Basic and acidic residues" evidence="4">
    <location>
        <begin position="169"/>
        <end position="179"/>
    </location>
</feature>
<dbReference type="Gene3D" id="2.160.10.10">
    <property type="entry name" value="Hexapeptide repeat proteins"/>
    <property type="match status" value="1"/>
</dbReference>
<dbReference type="InterPro" id="IPR024688">
    <property type="entry name" value="Mac_dom"/>
</dbReference>
<keyword evidence="7" id="KW-1185">Reference proteome</keyword>
<dbReference type="GeneID" id="96006079"/>
<dbReference type="AlphaFoldDB" id="A0AB34KR98"/>
<evidence type="ECO:0000313" key="6">
    <source>
        <dbReference type="EMBL" id="KAL1586696.1"/>
    </source>
</evidence>
<name>A0AB34KR98_9PEZI</name>
<dbReference type="InterPro" id="IPR051159">
    <property type="entry name" value="Hexapeptide_acetyltransf"/>
</dbReference>
<evidence type="ECO:0000256" key="3">
    <source>
        <dbReference type="ARBA" id="ARBA00023242"/>
    </source>
</evidence>
<keyword evidence="2" id="KW-0808">Transferase</keyword>
<dbReference type="GO" id="GO:0005829">
    <property type="term" value="C:cytosol"/>
    <property type="evidence" value="ECO:0007669"/>
    <property type="project" value="TreeGrafter"/>
</dbReference>
<protein>
    <recommendedName>
        <fullName evidence="5">Zn(2)-C6 fungal-type domain-containing protein</fullName>
    </recommendedName>
</protein>
<accession>A0AB34KR98</accession>
<feature type="region of interest" description="Disordered" evidence="4">
    <location>
        <begin position="402"/>
        <end position="453"/>
    </location>
</feature>
<dbReference type="RefSeq" id="XP_069229801.1">
    <property type="nucleotide sequence ID" value="XM_069373241.1"/>
</dbReference>
<dbReference type="InterPro" id="IPR036864">
    <property type="entry name" value="Zn2-C6_fun-type_DNA-bd_sf"/>
</dbReference>
<dbReference type="PROSITE" id="PS00463">
    <property type="entry name" value="ZN2_CY6_FUNGAL_1"/>
    <property type="match status" value="1"/>
</dbReference>
<feature type="compositionally biased region" description="Polar residues" evidence="4">
    <location>
        <begin position="228"/>
        <end position="237"/>
    </location>
</feature>
<dbReference type="Gene3D" id="4.10.240.10">
    <property type="entry name" value="Zn(2)-C6 fungal-type DNA-binding domain"/>
    <property type="match status" value="1"/>
</dbReference>
<dbReference type="Pfam" id="PF00132">
    <property type="entry name" value="Hexapep"/>
    <property type="match status" value="1"/>
</dbReference>
<comment type="similarity">
    <text evidence="1">Belongs to the transferase hexapeptide repeat family.</text>
</comment>
<reference evidence="6 7" key="1">
    <citation type="journal article" date="2020" name="Microbiol. Resour. Announc.">
        <title>Draft Genome Sequence of a Cladosporium Species Isolated from the Mesophotic Ascidian Didemnum maculosum.</title>
        <authorList>
            <person name="Gioti A."/>
            <person name="Siaperas R."/>
            <person name="Nikolaivits E."/>
            <person name="Le Goff G."/>
            <person name="Ouazzani J."/>
            <person name="Kotoulas G."/>
            <person name="Topakas E."/>
        </authorList>
    </citation>
    <scope>NUCLEOTIDE SEQUENCE [LARGE SCALE GENOMIC DNA]</scope>
    <source>
        <strain evidence="6 7">TM138-S3</strain>
    </source>
</reference>
<dbReference type="GO" id="GO:0008270">
    <property type="term" value="F:zinc ion binding"/>
    <property type="evidence" value="ECO:0007669"/>
    <property type="project" value="InterPro"/>
</dbReference>
<feature type="compositionally biased region" description="Basic and acidic residues" evidence="4">
    <location>
        <begin position="360"/>
        <end position="371"/>
    </location>
</feature>
<dbReference type="InterPro" id="IPR001138">
    <property type="entry name" value="Zn2Cys6_DnaBD"/>
</dbReference>
<dbReference type="InterPro" id="IPR001451">
    <property type="entry name" value="Hexapep"/>
</dbReference>
<feature type="compositionally biased region" description="Basic and acidic residues" evidence="4">
    <location>
        <begin position="133"/>
        <end position="160"/>
    </location>
</feature>
<feature type="compositionally biased region" description="Basic and acidic residues" evidence="4">
    <location>
        <begin position="52"/>
        <end position="61"/>
    </location>
</feature>
<dbReference type="GO" id="GO:0008374">
    <property type="term" value="F:O-acyltransferase activity"/>
    <property type="evidence" value="ECO:0007669"/>
    <property type="project" value="TreeGrafter"/>
</dbReference>
<keyword evidence="3" id="KW-0539">Nucleus</keyword>
<feature type="region of interest" description="Disordered" evidence="4">
    <location>
        <begin position="513"/>
        <end position="534"/>
    </location>
</feature>
<sequence>MKPMLELLNRPPSDHAHVTGPVAPIKDIMPAQGFTAVNVLDRRQPSLPSENMSKEPAHPSDRPGLAATSADRSVEVGQQSRKSSGRNDSVLCSEPAIKQSPDTAKRKRSIAESIEPVGSGSQSPTELAPSKRRMTESSSKEHSNTPDELLSMRDSSDRLLSRRLSTEFMNRDRGSRERSPVPTRHQRVAPPQVRPETEAHLAESLATHLQGVENDGTTGDGQGPAGINSYNDLNSDPYNPDDNGADPTGKRKRNFSNRVKTGCHTCRNRKKKCDETKPTCTNCLRGGFGCLGYGPKPVGTKAPNTGNRAIYMQSKGPDPPQEPDRTLSSDGPRYHHWGRMPLSPTTQDVHNRYPQPHSPVETRRSSSRDWTTHPYQHQRDPSYPFNSVPHTEYGHSIPPMAMYPNEAPPARDPWPHHNLPPYRSLPGPAAPTSLPSSIPPSTPHLPSSSPTEREKMLLGKPYLAFQDPTLRADTFACAAAIEAWTTALRAPHASSPEHRSHLLAAVFDPALRPGGSGSGASHHDTNSAKHPPRIGHRVVIAPPFAADYGYNVLLGDDVAVGPRCHFQDPCEISIGARTHVDAGVTFAGNAVPRAADGASAQATGSQAALAGGPIVVEEDVWIGAGVVVEACRVLGRGCVVRAGAVVTRNVPAYTEVAGNPARIVRRLLRPGEGGGEPVAVAGEPVDPEIRRENEEILGRMRARRGWRE</sequence>
<dbReference type="EMBL" id="JAAQHG020000013">
    <property type="protein sequence ID" value="KAL1586696.1"/>
    <property type="molecule type" value="Genomic_DNA"/>
</dbReference>
<proteinExistence type="inferred from homology"/>
<dbReference type="Proteomes" id="UP000803884">
    <property type="component" value="Unassembled WGS sequence"/>
</dbReference>
<dbReference type="PROSITE" id="PS50048">
    <property type="entry name" value="ZN2_CY6_FUNGAL_2"/>
    <property type="match status" value="1"/>
</dbReference>